<dbReference type="PROSITE" id="PS50235">
    <property type="entry name" value="USP_3"/>
    <property type="match status" value="1"/>
</dbReference>
<dbReference type="GO" id="GO:0006508">
    <property type="term" value="P:proteolysis"/>
    <property type="evidence" value="ECO:0007669"/>
    <property type="project" value="UniProtKB-KW"/>
</dbReference>
<evidence type="ECO:0000313" key="5">
    <source>
        <dbReference type="EMBL" id="EDW30828.1"/>
    </source>
</evidence>
<dbReference type="SUPFAM" id="SSF54001">
    <property type="entry name" value="Cysteine proteinases"/>
    <property type="match status" value="1"/>
</dbReference>
<feature type="domain" description="USP" evidence="4">
    <location>
        <begin position="495"/>
        <end position="820"/>
    </location>
</feature>
<keyword evidence="2" id="KW-0378">Hydrolase</keyword>
<feature type="compositionally biased region" description="Low complexity" evidence="3">
    <location>
        <begin position="453"/>
        <end position="472"/>
    </location>
</feature>
<dbReference type="FunFam" id="3.90.70.10:FF:000083">
    <property type="entry name" value="Uncharacterized protein, isoform B"/>
    <property type="match status" value="1"/>
</dbReference>
<feature type="region of interest" description="Disordered" evidence="3">
    <location>
        <begin position="381"/>
        <end position="492"/>
    </location>
</feature>
<feature type="compositionally biased region" description="Low complexity" evidence="3">
    <location>
        <begin position="194"/>
        <end position="210"/>
    </location>
</feature>
<comment type="similarity">
    <text evidence="2">Belongs to the peptidase C19 family.</text>
</comment>
<dbReference type="EMBL" id="CH479205">
    <property type="protein sequence ID" value="EDW30828.1"/>
    <property type="molecule type" value="Genomic_DNA"/>
</dbReference>
<dbReference type="Pfam" id="PF00443">
    <property type="entry name" value="UCH"/>
    <property type="match status" value="1"/>
</dbReference>
<protein>
    <recommendedName>
        <fullName evidence="2">Ubiquitin carboxyl-terminal hydrolase</fullName>
        <ecNumber evidence="2">3.4.19.12</ecNumber>
    </recommendedName>
</protein>
<dbReference type="PROSITE" id="PS00972">
    <property type="entry name" value="USP_1"/>
    <property type="match status" value="1"/>
</dbReference>
<feature type="compositionally biased region" description="Polar residues" evidence="3">
    <location>
        <begin position="263"/>
        <end position="284"/>
    </location>
</feature>
<evidence type="ECO:0000256" key="1">
    <source>
        <dbReference type="ARBA" id="ARBA00000707"/>
    </source>
</evidence>
<dbReference type="Proteomes" id="UP000008744">
    <property type="component" value="Unassembled WGS sequence"/>
</dbReference>
<dbReference type="InterPro" id="IPR038765">
    <property type="entry name" value="Papain-like_cys_pep_sf"/>
</dbReference>
<accession>B4H2Z6</accession>
<dbReference type="PROSITE" id="PS00973">
    <property type="entry name" value="USP_2"/>
    <property type="match status" value="1"/>
</dbReference>
<feature type="region of interest" description="Disordered" evidence="3">
    <location>
        <begin position="170"/>
        <end position="236"/>
    </location>
</feature>
<reference evidence="5 6" key="1">
    <citation type="journal article" date="2007" name="Nature">
        <title>Evolution of genes and genomes on the Drosophila phylogeny.</title>
        <authorList>
            <consortium name="Drosophila 12 Genomes Consortium"/>
            <person name="Clark A.G."/>
            <person name="Eisen M.B."/>
            <person name="Smith D.R."/>
            <person name="Bergman C.M."/>
            <person name="Oliver B."/>
            <person name="Markow T.A."/>
            <person name="Kaufman T.C."/>
            <person name="Kellis M."/>
            <person name="Gelbart W."/>
            <person name="Iyer V.N."/>
            <person name="Pollard D.A."/>
            <person name="Sackton T.B."/>
            <person name="Larracuente A.M."/>
            <person name="Singh N.D."/>
            <person name="Abad J.P."/>
            <person name="Abt D.N."/>
            <person name="Adryan B."/>
            <person name="Aguade M."/>
            <person name="Akashi H."/>
            <person name="Anderson W.W."/>
            <person name="Aquadro C.F."/>
            <person name="Ardell D.H."/>
            <person name="Arguello R."/>
            <person name="Artieri C.G."/>
            <person name="Barbash D.A."/>
            <person name="Barker D."/>
            <person name="Barsanti P."/>
            <person name="Batterham P."/>
            <person name="Batzoglou S."/>
            <person name="Begun D."/>
            <person name="Bhutkar A."/>
            <person name="Blanco E."/>
            <person name="Bosak S.A."/>
            <person name="Bradley R.K."/>
            <person name="Brand A.D."/>
            <person name="Brent M.R."/>
            <person name="Brooks A.N."/>
            <person name="Brown R.H."/>
            <person name="Butlin R.K."/>
            <person name="Caggese C."/>
            <person name="Calvi B.R."/>
            <person name="Bernardo de Carvalho A."/>
            <person name="Caspi A."/>
            <person name="Castrezana S."/>
            <person name="Celniker S.E."/>
            <person name="Chang J.L."/>
            <person name="Chapple C."/>
            <person name="Chatterji S."/>
            <person name="Chinwalla A."/>
            <person name="Civetta A."/>
            <person name="Clifton S.W."/>
            <person name="Comeron J.M."/>
            <person name="Costello J.C."/>
            <person name="Coyne J.A."/>
            <person name="Daub J."/>
            <person name="David R.G."/>
            <person name="Delcher A.L."/>
            <person name="Delehaunty K."/>
            <person name="Do C.B."/>
            <person name="Ebling H."/>
            <person name="Edwards K."/>
            <person name="Eickbush T."/>
            <person name="Evans J.D."/>
            <person name="Filipski A."/>
            <person name="Findeiss S."/>
            <person name="Freyhult E."/>
            <person name="Fulton L."/>
            <person name="Fulton R."/>
            <person name="Garcia A.C."/>
            <person name="Gardiner A."/>
            <person name="Garfield D.A."/>
            <person name="Garvin B.E."/>
            <person name="Gibson G."/>
            <person name="Gilbert D."/>
            <person name="Gnerre S."/>
            <person name="Godfrey J."/>
            <person name="Good R."/>
            <person name="Gotea V."/>
            <person name="Gravely B."/>
            <person name="Greenberg A.J."/>
            <person name="Griffiths-Jones S."/>
            <person name="Gross S."/>
            <person name="Guigo R."/>
            <person name="Gustafson E.A."/>
            <person name="Haerty W."/>
            <person name="Hahn M.W."/>
            <person name="Halligan D.L."/>
            <person name="Halpern A.L."/>
            <person name="Halter G.M."/>
            <person name="Han M.V."/>
            <person name="Heger A."/>
            <person name="Hillier L."/>
            <person name="Hinrichs A.S."/>
            <person name="Holmes I."/>
            <person name="Hoskins R.A."/>
            <person name="Hubisz M.J."/>
            <person name="Hultmark D."/>
            <person name="Huntley M.A."/>
            <person name="Jaffe D.B."/>
            <person name="Jagadeeshan S."/>
            <person name="Jeck W.R."/>
            <person name="Johnson J."/>
            <person name="Jones C.D."/>
            <person name="Jordan W.C."/>
            <person name="Karpen G.H."/>
            <person name="Kataoka E."/>
            <person name="Keightley P.D."/>
            <person name="Kheradpour P."/>
            <person name="Kirkness E.F."/>
            <person name="Koerich L.B."/>
            <person name="Kristiansen K."/>
            <person name="Kudrna D."/>
            <person name="Kulathinal R.J."/>
            <person name="Kumar S."/>
            <person name="Kwok R."/>
            <person name="Lander E."/>
            <person name="Langley C.H."/>
            <person name="Lapoint R."/>
            <person name="Lazzaro B.P."/>
            <person name="Lee S.J."/>
            <person name="Levesque L."/>
            <person name="Li R."/>
            <person name="Lin C.F."/>
            <person name="Lin M.F."/>
            <person name="Lindblad-Toh K."/>
            <person name="Llopart A."/>
            <person name="Long M."/>
            <person name="Low L."/>
            <person name="Lozovsky E."/>
            <person name="Lu J."/>
            <person name="Luo M."/>
            <person name="Machado C.A."/>
            <person name="Makalowski W."/>
            <person name="Marzo M."/>
            <person name="Matsuda M."/>
            <person name="Matzkin L."/>
            <person name="McAllister B."/>
            <person name="McBride C.S."/>
            <person name="McKernan B."/>
            <person name="McKernan K."/>
            <person name="Mendez-Lago M."/>
            <person name="Minx P."/>
            <person name="Mollenhauer M.U."/>
            <person name="Montooth K."/>
            <person name="Mount S.M."/>
            <person name="Mu X."/>
            <person name="Myers E."/>
            <person name="Negre B."/>
            <person name="Newfeld S."/>
            <person name="Nielsen R."/>
            <person name="Noor M.A."/>
            <person name="O'Grady P."/>
            <person name="Pachter L."/>
            <person name="Papaceit M."/>
            <person name="Parisi M.J."/>
            <person name="Parisi M."/>
            <person name="Parts L."/>
            <person name="Pedersen J.S."/>
            <person name="Pesole G."/>
            <person name="Phillippy A.M."/>
            <person name="Ponting C.P."/>
            <person name="Pop M."/>
            <person name="Porcelli D."/>
            <person name="Powell J.R."/>
            <person name="Prohaska S."/>
            <person name="Pruitt K."/>
            <person name="Puig M."/>
            <person name="Quesneville H."/>
            <person name="Ram K.R."/>
            <person name="Rand D."/>
            <person name="Rasmussen M.D."/>
            <person name="Reed L.K."/>
            <person name="Reenan R."/>
            <person name="Reily A."/>
            <person name="Remington K.A."/>
            <person name="Rieger T.T."/>
            <person name="Ritchie M.G."/>
            <person name="Robin C."/>
            <person name="Rogers Y.H."/>
            <person name="Rohde C."/>
            <person name="Rozas J."/>
            <person name="Rubenfield M.J."/>
            <person name="Ruiz A."/>
            <person name="Russo S."/>
            <person name="Salzberg S.L."/>
            <person name="Sanchez-Gracia A."/>
            <person name="Saranga D.J."/>
            <person name="Sato H."/>
            <person name="Schaeffer S.W."/>
            <person name="Schatz M.C."/>
            <person name="Schlenke T."/>
            <person name="Schwartz R."/>
            <person name="Segarra C."/>
            <person name="Singh R.S."/>
            <person name="Sirot L."/>
            <person name="Sirota M."/>
            <person name="Sisneros N.B."/>
            <person name="Smith C.D."/>
            <person name="Smith T.F."/>
            <person name="Spieth J."/>
            <person name="Stage D.E."/>
            <person name="Stark A."/>
            <person name="Stephan W."/>
            <person name="Strausberg R.L."/>
            <person name="Strempel S."/>
            <person name="Sturgill D."/>
            <person name="Sutton G."/>
            <person name="Sutton G.G."/>
            <person name="Tao W."/>
            <person name="Teichmann S."/>
            <person name="Tobari Y.N."/>
            <person name="Tomimura Y."/>
            <person name="Tsolas J.M."/>
            <person name="Valente V.L."/>
            <person name="Venter E."/>
            <person name="Venter J.C."/>
            <person name="Vicario S."/>
            <person name="Vieira F.G."/>
            <person name="Vilella A.J."/>
            <person name="Villasante A."/>
            <person name="Walenz B."/>
            <person name="Wang J."/>
            <person name="Wasserman M."/>
            <person name="Watts T."/>
            <person name="Wilson D."/>
            <person name="Wilson R.K."/>
            <person name="Wing R.A."/>
            <person name="Wolfner M.F."/>
            <person name="Wong A."/>
            <person name="Wong G.K."/>
            <person name="Wu C.I."/>
            <person name="Wu G."/>
            <person name="Yamamoto D."/>
            <person name="Yang H.P."/>
            <person name="Yang S.P."/>
            <person name="Yorke J.A."/>
            <person name="Yoshida K."/>
            <person name="Zdobnov E."/>
            <person name="Zhang P."/>
            <person name="Zhang Y."/>
            <person name="Zimin A.V."/>
            <person name="Baldwin J."/>
            <person name="Abdouelleil A."/>
            <person name="Abdulkadir J."/>
            <person name="Abebe A."/>
            <person name="Abera B."/>
            <person name="Abreu J."/>
            <person name="Acer S.C."/>
            <person name="Aftuck L."/>
            <person name="Alexander A."/>
            <person name="An P."/>
            <person name="Anderson E."/>
            <person name="Anderson S."/>
            <person name="Arachi H."/>
            <person name="Azer M."/>
            <person name="Bachantsang P."/>
            <person name="Barry A."/>
            <person name="Bayul T."/>
            <person name="Berlin A."/>
            <person name="Bessette D."/>
            <person name="Bloom T."/>
            <person name="Blye J."/>
            <person name="Boguslavskiy L."/>
            <person name="Bonnet C."/>
            <person name="Boukhgalter B."/>
            <person name="Bourzgui I."/>
            <person name="Brown A."/>
            <person name="Cahill P."/>
            <person name="Channer S."/>
            <person name="Cheshatsang Y."/>
            <person name="Chuda L."/>
            <person name="Citroen M."/>
            <person name="Collymore A."/>
            <person name="Cooke P."/>
            <person name="Costello M."/>
            <person name="D'Aco K."/>
            <person name="Daza R."/>
            <person name="De Haan G."/>
            <person name="DeGray S."/>
            <person name="DeMaso C."/>
            <person name="Dhargay N."/>
            <person name="Dooley K."/>
            <person name="Dooley E."/>
            <person name="Doricent M."/>
            <person name="Dorje P."/>
            <person name="Dorjee K."/>
            <person name="Dupes A."/>
            <person name="Elong R."/>
            <person name="Falk J."/>
            <person name="Farina A."/>
            <person name="Faro S."/>
            <person name="Ferguson D."/>
            <person name="Fisher S."/>
            <person name="Foley C.D."/>
            <person name="Franke A."/>
            <person name="Friedrich D."/>
            <person name="Gadbois L."/>
            <person name="Gearin G."/>
            <person name="Gearin C.R."/>
            <person name="Giannoukos G."/>
            <person name="Goode T."/>
            <person name="Graham J."/>
            <person name="Grandbois E."/>
            <person name="Grewal S."/>
            <person name="Gyaltsen K."/>
            <person name="Hafez N."/>
            <person name="Hagos B."/>
            <person name="Hall J."/>
            <person name="Henson C."/>
            <person name="Hollinger A."/>
            <person name="Honan T."/>
            <person name="Huard M.D."/>
            <person name="Hughes L."/>
            <person name="Hurhula B."/>
            <person name="Husby M.E."/>
            <person name="Kamat A."/>
            <person name="Kanga B."/>
            <person name="Kashin S."/>
            <person name="Khazanovich D."/>
            <person name="Kisner P."/>
            <person name="Lance K."/>
            <person name="Lara M."/>
            <person name="Lee W."/>
            <person name="Lennon N."/>
            <person name="Letendre F."/>
            <person name="LeVine R."/>
            <person name="Lipovsky A."/>
            <person name="Liu X."/>
            <person name="Liu J."/>
            <person name="Liu S."/>
            <person name="Lokyitsang T."/>
            <person name="Lokyitsang Y."/>
            <person name="Lubonja R."/>
            <person name="Lui A."/>
            <person name="MacDonald P."/>
            <person name="Magnisalis V."/>
            <person name="Maru K."/>
            <person name="Matthews C."/>
            <person name="McCusker W."/>
            <person name="McDonough S."/>
            <person name="Mehta T."/>
            <person name="Meldrim J."/>
            <person name="Meneus L."/>
            <person name="Mihai O."/>
            <person name="Mihalev A."/>
            <person name="Mihova T."/>
            <person name="Mittelman R."/>
            <person name="Mlenga V."/>
            <person name="Montmayeur A."/>
            <person name="Mulrain L."/>
            <person name="Navidi A."/>
            <person name="Naylor J."/>
            <person name="Negash T."/>
            <person name="Nguyen T."/>
            <person name="Nguyen N."/>
            <person name="Nicol R."/>
            <person name="Norbu C."/>
            <person name="Norbu N."/>
            <person name="Novod N."/>
            <person name="O'Neill B."/>
            <person name="Osman S."/>
            <person name="Markiewicz E."/>
            <person name="Oyono O.L."/>
            <person name="Patti C."/>
            <person name="Phunkhang P."/>
            <person name="Pierre F."/>
            <person name="Priest M."/>
            <person name="Raghuraman S."/>
            <person name="Rege F."/>
            <person name="Reyes R."/>
            <person name="Rise C."/>
            <person name="Rogov P."/>
            <person name="Ross K."/>
            <person name="Ryan E."/>
            <person name="Settipalli S."/>
            <person name="Shea T."/>
            <person name="Sherpa N."/>
            <person name="Shi L."/>
            <person name="Shih D."/>
            <person name="Sparrow T."/>
            <person name="Spaulding J."/>
            <person name="Stalker J."/>
            <person name="Stange-Thomann N."/>
            <person name="Stavropoulos S."/>
            <person name="Stone C."/>
            <person name="Strader C."/>
            <person name="Tesfaye S."/>
            <person name="Thomson T."/>
            <person name="Thoulutsang Y."/>
            <person name="Thoulutsang D."/>
            <person name="Topham K."/>
            <person name="Topping I."/>
            <person name="Tsamla T."/>
            <person name="Vassiliev H."/>
            <person name="Vo A."/>
            <person name="Wangchuk T."/>
            <person name="Wangdi T."/>
            <person name="Weiand M."/>
            <person name="Wilkinson J."/>
            <person name="Wilson A."/>
            <person name="Yadav S."/>
            <person name="Young G."/>
            <person name="Yu Q."/>
            <person name="Zembek L."/>
            <person name="Zhong D."/>
            <person name="Zimmer A."/>
            <person name="Zwirko Z."/>
            <person name="Jaffe D.B."/>
            <person name="Alvarez P."/>
            <person name="Brockman W."/>
            <person name="Butler J."/>
            <person name="Chin C."/>
            <person name="Gnerre S."/>
            <person name="Grabherr M."/>
            <person name="Kleber M."/>
            <person name="Mauceli E."/>
            <person name="MacCallum I."/>
        </authorList>
    </citation>
    <scope>NUCLEOTIDE SEQUENCE [LARGE SCALE GENOMIC DNA]</scope>
    <source>
        <strain evidence="6">MSH-3 / Tucson 14011-0111.49</strain>
    </source>
</reference>
<evidence type="ECO:0000256" key="3">
    <source>
        <dbReference type="SAM" id="MobiDB-lite"/>
    </source>
</evidence>
<feature type="compositionally biased region" description="Low complexity" evidence="3">
    <location>
        <begin position="381"/>
        <end position="427"/>
    </location>
</feature>
<dbReference type="AlphaFoldDB" id="B4H2Z6"/>
<evidence type="ECO:0000256" key="2">
    <source>
        <dbReference type="RuleBase" id="RU366025"/>
    </source>
</evidence>
<dbReference type="PhylomeDB" id="B4H2Z6"/>
<feature type="region of interest" description="Disordered" evidence="3">
    <location>
        <begin position="47"/>
        <end position="140"/>
    </location>
</feature>
<dbReference type="EC" id="3.4.19.12" evidence="2"/>
<keyword evidence="2" id="KW-0833">Ubl conjugation pathway</keyword>
<dbReference type="STRING" id="7234.B4H2Z6"/>
<dbReference type="InterPro" id="IPR050185">
    <property type="entry name" value="Ub_carboxyl-term_hydrolase"/>
</dbReference>
<dbReference type="GO" id="GO:0016579">
    <property type="term" value="P:protein deubiquitination"/>
    <property type="evidence" value="ECO:0007669"/>
    <property type="project" value="InterPro"/>
</dbReference>
<feature type="region of interest" description="Disordered" evidence="3">
    <location>
        <begin position="263"/>
        <end position="314"/>
    </location>
</feature>
<dbReference type="InterPro" id="IPR001394">
    <property type="entry name" value="Peptidase_C19_UCH"/>
</dbReference>
<dbReference type="OrthoDB" id="265306at2759"/>
<keyword evidence="2" id="KW-0788">Thiol protease</keyword>
<dbReference type="PANTHER" id="PTHR21646:SF23">
    <property type="entry name" value="UBIQUITIN CARBOXYL-TERMINAL HYDROLASE USP2"/>
    <property type="match status" value="1"/>
</dbReference>
<keyword evidence="6" id="KW-1185">Reference proteome</keyword>
<dbReference type="Gene3D" id="3.90.70.10">
    <property type="entry name" value="Cysteine proteinases"/>
    <property type="match status" value="1"/>
</dbReference>
<feature type="compositionally biased region" description="Polar residues" evidence="3">
    <location>
        <begin position="297"/>
        <end position="314"/>
    </location>
</feature>
<dbReference type="HOGENOM" id="CLU_005103_0_0_1"/>
<dbReference type="PANTHER" id="PTHR21646">
    <property type="entry name" value="UBIQUITIN CARBOXYL-TERMINAL HYDROLASE"/>
    <property type="match status" value="1"/>
</dbReference>
<feature type="compositionally biased region" description="Gly residues" evidence="3">
    <location>
        <begin position="95"/>
        <end position="108"/>
    </location>
</feature>
<dbReference type="CDD" id="cd02674">
    <property type="entry name" value="Peptidase_C19R"/>
    <property type="match status" value="1"/>
</dbReference>
<feature type="region of interest" description="Disordered" evidence="3">
    <location>
        <begin position="1"/>
        <end position="24"/>
    </location>
</feature>
<feature type="compositionally biased region" description="Basic and acidic residues" evidence="3">
    <location>
        <begin position="475"/>
        <end position="492"/>
    </location>
</feature>
<dbReference type="InterPro" id="IPR018200">
    <property type="entry name" value="USP_CS"/>
</dbReference>
<keyword evidence="2" id="KW-0645">Protease</keyword>
<dbReference type="eggNOG" id="KOG1868">
    <property type="taxonomic scope" value="Eukaryota"/>
</dbReference>
<feature type="compositionally biased region" description="Low complexity" evidence="3">
    <location>
        <begin position="47"/>
        <end position="65"/>
    </location>
</feature>
<gene>
    <name evidence="5" type="primary">Dper\GL13296</name>
    <name evidence="5" type="ORF">Dper_GL13296</name>
</gene>
<dbReference type="GO" id="GO:0004843">
    <property type="term" value="F:cysteine-type deubiquitinase activity"/>
    <property type="evidence" value="ECO:0007669"/>
    <property type="project" value="UniProtKB-UniRule"/>
</dbReference>
<sequence length="820" mass="87342">MLDVKKNRGFHKTPSSRLQRGGEPAVVAVAAPSAAAAAGASTVAASHPGAGKAATATGTTSVASGKGAGGSKRGIHNSTARGREGKSKYSTGPGIPTGGGASVGVGKGQGKHGSSSAAGAAGGGGGRSVTTGTAGGNPVRTANQRYFLVPSFKDPTFLKEECELAHAQVTGAGAGKSKATHGKQRCRVGEDNKNNNNQHSSHNSHQNHNNHSSHKAQGHVAGGGLGPQGALNDMPRPPINARWYGIDSVSIKASIEKFNNLSCQKQRQGQHSGKETTTGYSTSPAGGARGAMPRSTHIAQTSSIGSSGNLQQHRYSGDLDNVRLSAGHSSSLTRAAYRTTAPMNCVVAPLPRAVQPVLVAFNPQVNDSKTQSTTAAATTTLATTTSATSATSGTVSASASGSSSSVSTATGTVTVTVTGSAAASDSARNVVSTRNVLPPVSPTPSRYWERDSSNTTSRQYSSSNSSALSGSSKYNTDEGYRSSATQREEKSEGLCGLRNIGNTCFMNSVIQCLSHTTELTRFLRTHHGSRSSATKDQLILFEFAKLIQEMWTSSVHTVTPMDLKRAFSAKHRMYSDYNQQDAQEFLRFFLDSLHSALNSGIKGETLNIDDNLSDNKKADLTWEWYTRHENSLVRDLFVGQLKSTLKCTTCGNTSVTFDPFWDLSVPLPSSSRCKLEACLDLFIREEILDGDEMPTCSKCKTRRKCTKSFTIQRFPKYLVIHLKRFSETRWSKLSNIVEFPTADRDLNMASYGANSNSNVHYSLYAISNHMGSTAGGHYTALCKHPVSRKWHEFNDNIVSDSVSENFLVSSSAYILFYERT</sequence>
<comment type="catalytic activity">
    <reaction evidence="1 2">
        <text>Thiol-dependent hydrolysis of ester, thioester, amide, peptide and isopeptide bonds formed by the C-terminal Gly of ubiquitin (a 76-residue protein attached to proteins as an intracellular targeting signal).</text>
        <dbReference type="EC" id="3.4.19.12"/>
    </reaction>
</comment>
<organism evidence="6">
    <name type="scientific">Drosophila persimilis</name>
    <name type="common">Fruit fly</name>
    <dbReference type="NCBI Taxonomy" id="7234"/>
    <lineage>
        <taxon>Eukaryota</taxon>
        <taxon>Metazoa</taxon>
        <taxon>Ecdysozoa</taxon>
        <taxon>Arthropoda</taxon>
        <taxon>Hexapoda</taxon>
        <taxon>Insecta</taxon>
        <taxon>Pterygota</taxon>
        <taxon>Neoptera</taxon>
        <taxon>Endopterygota</taxon>
        <taxon>Diptera</taxon>
        <taxon>Brachycera</taxon>
        <taxon>Muscomorpha</taxon>
        <taxon>Ephydroidea</taxon>
        <taxon>Drosophilidae</taxon>
        <taxon>Drosophila</taxon>
        <taxon>Sophophora</taxon>
    </lineage>
</organism>
<dbReference type="InterPro" id="IPR028889">
    <property type="entry name" value="USP"/>
</dbReference>
<evidence type="ECO:0000313" key="6">
    <source>
        <dbReference type="Proteomes" id="UP000008744"/>
    </source>
</evidence>
<evidence type="ECO:0000259" key="4">
    <source>
        <dbReference type="PROSITE" id="PS50235"/>
    </source>
</evidence>
<proteinExistence type="inferred from homology"/>
<name>B4H2Z6_DROPE</name>